<dbReference type="GO" id="GO:0008194">
    <property type="term" value="F:UDP-glycosyltransferase activity"/>
    <property type="evidence" value="ECO:0007669"/>
    <property type="project" value="InterPro"/>
</dbReference>
<dbReference type="PANTHER" id="PTHR48043:SF159">
    <property type="entry name" value="EG:EG0003.4 PROTEIN-RELATED"/>
    <property type="match status" value="1"/>
</dbReference>
<organism evidence="4 5">
    <name type="scientific">Allacma fusca</name>
    <dbReference type="NCBI Taxonomy" id="39272"/>
    <lineage>
        <taxon>Eukaryota</taxon>
        <taxon>Metazoa</taxon>
        <taxon>Ecdysozoa</taxon>
        <taxon>Arthropoda</taxon>
        <taxon>Hexapoda</taxon>
        <taxon>Collembola</taxon>
        <taxon>Symphypleona</taxon>
        <taxon>Sminthuridae</taxon>
        <taxon>Allacma</taxon>
    </lineage>
</organism>
<dbReference type="Proteomes" id="UP000708208">
    <property type="component" value="Unassembled WGS sequence"/>
</dbReference>
<keyword evidence="5" id="KW-1185">Reference proteome</keyword>
<dbReference type="InterPro" id="IPR050271">
    <property type="entry name" value="UDP-glycosyltransferase"/>
</dbReference>
<sequence>MAQLLKPFSSNQTCYLSYSKYETIAKQYLGEDSPSLIELELDISMTFQNTHFLLNYPRPTMPDYIEVVCIHCRKGRPLPKDLEEFVSESNEGLILFSLGSVFRNKDMPDETRKAILNDVLAHSNTKLFITHGGMLSTQEALYHGVPMVGIPLFFDQDININRYVELGVAVFVEVLNLKETDLSDAINIVLNNPEYGVNIKTLSTIFRDQPQSGIDTAVFWS</sequence>
<protein>
    <submittedName>
        <fullName evidence="4">Uncharacterized protein</fullName>
    </submittedName>
</protein>
<dbReference type="AlphaFoldDB" id="A0A8J2KTB5"/>
<feature type="non-terminal residue" evidence="4">
    <location>
        <position position="1"/>
    </location>
</feature>
<accession>A0A8J2KTB5</accession>
<dbReference type="CDD" id="cd03784">
    <property type="entry name" value="GT1_Gtf-like"/>
    <property type="match status" value="1"/>
</dbReference>
<comment type="caution">
    <text evidence="4">The sequence shown here is derived from an EMBL/GenBank/DDBJ whole genome shotgun (WGS) entry which is preliminary data.</text>
</comment>
<dbReference type="InterPro" id="IPR002213">
    <property type="entry name" value="UDP_glucos_trans"/>
</dbReference>
<evidence type="ECO:0000256" key="3">
    <source>
        <dbReference type="ARBA" id="ARBA00022679"/>
    </source>
</evidence>
<reference evidence="4" key="1">
    <citation type="submission" date="2021-06" db="EMBL/GenBank/DDBJ databases">
        <authorList>
            <person name="Hodson N. C."/>
            <person name="Mongue J. A."/>
            <person name="Jaron S. K."/>
        </authorList>
    </citation>
    <scope>NUCLEOTIDE SEQUENCE</scope>
</reference>
<proteinExistence type="inferred from homology"/>
<dbReference type="EMBL" id="CAJVCH010529319">
    <property type="protein sequence ID" value="CAG7823382.1"/>
    <property type="molecule type" value="Genomic_DNA"/>
</dbReference>
<evidence type="ECO:0000313" key="5">
    <source>
        <dbReference type="Proteomes" id="UP000708208"/>
    </source>
</evidence>
<dbReference type="PANTHER" id="PTHR48043">
    <property type="entry name" value="EG:EG0003.4 PROTEIN-RELATED"/>
    <property type="match status" value="1"/>
</dbReference>
<dbReference type="OrthoDB" id="5835829at2759"/>
<dbReference type="Pfam" id="PF00201">
    <property type="entry name" value="UDPGT"/>
    <property type="match status" value="2"/>
</dbReference>
<gene>
    <name evidence="4" type="ORF">AFUS01_LOCUS33603</name>
</gene>
<evidence type="ECO:0000313" key="4">
    <source>
        <dbReference type="EMBL" id="CAG7823382.1"/>
    </source>
</evidence>
<evidence type="ECO:0000256" key="1">
    <source>
        <dbReference type="ARBA" id="ARBA00009995"/>
    </source>
</evidence>
<keyword evidence="3" id="KW-0808">Transferase</keyword>
<comment type="similarity">
    <text evidence="1">Belongs to the UDP-glycosyltransferase family.</text>
</comment>
<keyword evidence="2" id="KW-0328">Glycosyltransferase</keyword>
<evidence type="ECO:0000256" key="2">
    <source>
        <dbReference type="ARBA" id="ARBA00022676"/>
    </source>
</evidence>
<name>A0A8J2KTB5_9HEXA</name>